<dbReference type="GO" id="GO:0006508">
    <property type="term" value="P:proteolysis"/>
    <property type="evidence" value="ECO:0007669"/>
    <property type="project" value="InterPro"/>
</dbReference>
<name>A0A5B2XQX4_9PSEU</name>
<organism evidence="2 3">
    <name type="scientific">Solihabitans fulvus</name>
    <dbReference type="NCBI Taxonomy" id="1892852"/>
    <lineage>
        <taxon>Bacteria</taxon>
        <taxon>Bacillati</taxon>
        <taxon>Actinomycetota</taxon>
        <taxon>Actinomycetes</taxon>
        <taxon>Pseudonocardiales</taxon>
        <taxon>Pseudonocardiaceae</taxon>
        <taxon>Solihabitans</taxon>
    </lineage>
</organism>
<dbReference type="SUPFAM" id="SSF50494">
    <property type="entry name" value="Trypsin-like serine proteases"/>
    <property type="match status" value="1"/>
</dbReference>
<reference evidence="2 3" key="2">
    <citation type="submission" date="2019-09" db="EMBL/GenBank/DDBJ databases">
        <authorList>
            <person name="Jin C."/>
        </authorList>
    </citation>
    <scope>NUCLEOTIDE SEQUENCE [LARGE SCALE GENOMIC DNA]</scope>
    <source>
        <strain evidence="2 3">AN110305</strain>
    </source>
</reference>
<dbReference type="Proteomes" id="UP000323454">
    <property type="component" value="Unassembled WGS sequence"/>
</dbReference>
<evidence type="ECO:0000313" key="2">
    <source>
        <dbReference type="EMBL" id="KAA2265370.1"/>
    </source>
</evidence>
<dbReference type="Gene3D" id="2.40.10.10">
    <property type="entry name" value="Trypsin-like serine proteases"/>
    <property type="match status" value="2"/>
</dbReference>
<dbReference type="GO" id="GO:0004252">
    <property type="term" value="F:serine-type endopeptidase activity"/>
    <property type="evidence" value="ECO:0007669"/>
    <property type="project" value="InterPro"/>
</dbReference>
<comment type="caution">
    <text evidence="2">The sequence shown here is derived from an EMBL/GenBank/DDBJ whole genome shotgun (WGS) entry which is preliminary data.</text>
</comment>
<gene>
    <name evidence="2" type="ORF">F0L68_04700</name>
</gene>
<protein>
    <submittedName>
        <fullName evidence="2">S1 family peptidase</fullName>
    </submittedName>
</protein>
<dbReference type="InterPro" id="IPR001254">
    <property type="entry name" value="Trypsin_dom"/>
</dbReference>
<dbReference type="Pfam" id="PF00089">
    <property type="entry name" value="Trypsin"/>
    <property type="match status" value="1"/>
</dbReference>
<dbReference type="AlphaFoldDB" id="A0A5B2XQX4"/>
<sequence length="196" mass="20622">MAELPLITLTPGRKTFRLVECTRTDERNAAQVCNCLEKVANTRVWVGNRTPGRGEEIAVNSQEIANKGHDIGILHLARAVKQPQNIVRYGSGPALIKTGVNVAIRGWGAETKDGDSPSPSLKVCSLKVVTSAEDLMDLTGLNGFTGYGDSGAGVWDGSVVQGIVSYGDQTSGTVAVPTSLVADWILSVTGFLGIPS</sequence>
<proteinExistence type="predicted"/>
<dbReference type="InterPro" id="IPR009003">
    <property type="entry name" value="Peptidase_S1_PA"/>
</dbReference>
<evidence type="ECO:0000313" key="3">
    <source>
        <dbReference type="Proteomes" id="UP000323454"/>
    </source>
</evidence>
<keyword evidence="3" id="KW-1185">Reference proteome</keyword>
<accession>A0A5B2XQX4</accession>
<dbReference type="InterPro" id="IPR043504">
    <property type="entry name" value="Peptidase_S1_PA_chymotrypsin"/>
</dbReference>
<evidence type="ECO:0000259" key="1">
    <source>
        <dbReference type="Pfam" id="PF00089"/>
    </source>
</evidence>
<reference evidence="2 3" key="1">
    <citation type="submission" date="2019-09" db="EMBL/GenBank/DDBJ databases">
        <title>Goodfellowia gen. nov., a new genus of the Pseudonocardineae related to Actinoalloteichus, containing Goodfellowia coeruleoviolacea gen. nov., comb. nov. gen. nov., comb. nov.</title>
        <authorList>
            <person name="Labeda D."/>
        </authorList>
    </citation>
    <scope>NUCLEOTIDE SEQUENCE [LARGE SCALE GENOMIC DNA]</scope>
    <source>
        <strain evidence="2 3">AN110305</strain>
    </source>
</reference>
<feature type="domain" description="Peptidase S1" evidence="1">
    <location>
        <begin position="34"/>
        <end position="185"/>
    </location>
</feature>
<dbReference type="EMBL" id="VUOB01000006">
    <property type="protein sequence ID" value="KAA2265370.1"/>
    <property type="molecule type" value="Genomic_DNA"/>
</dbReference>